<dbReference type="PANTHER" id="PTHR48104">
    <property type="entry name" value="METACASPASE-4"/>
    <property type="match status" value="1"/>
</dbReference>
<dbReference type="STRING" id="1182542.W9XLI6"/>
<keyword evidence="2" id="KW-0053">Apoptosis</keyword>
<keyword evidence="7" id="KW-1185">Reference proteome</keyword>
<dbReference type="eggNOG" id="KOG1546">
    <property type="taxonomic scope" value="Eukaryota"/>
</dbReference>
<dbReference type="GeneID" id="19171750"/>
<evidence type="ECO:0000313" key="6">
    <source>
        <dbReference type="EMBL" id="EXJ81362.1"/>
    </source>
</evidence>
<reference evidence="6 7" key="1">
    <citation type="submission" date="2013-03" db="EMBL/GenBank/DDBJ databases">
        <title>The Genome Sequence of Capronia epimyces CBS 606.96.</title>
        <authorList>
            <consortium name="The Broad Institute Genomics Platform"/>
            <person name="Cuomo C."/>
            <person name="de Hoog S."/>
            <person name="Gorbushina A."/>
            <person name="Walker B."/>
            <person name="Young S.K."/>
            <person name="Zeng Q."/>
            <person name="Gargeya S."/>
            <person name="Fitzgerald M."/>
            <person name="Haas B."/>
            <person name="Abouelleil A."/>
            <person name="Allen A.W."/>
            <person name="Alvarado L."/>
            <person name="Arachchi H.M."/>
            <person name="Berlin A.M."/>
            <person name="Chapman S.B."/>
            <person name="Gainer-Dewar J."/>
            <person name="Goldberg J."/>
            <person name="Griggs A."/>
            <person name="Gujja S."/>
            <person name="Hansen M."/>
            <person name="Howarth C."/>
            <person name="Imamovic A."/>
            <person name="Ireland A."/>
            <person name="Larimer J."/>
            <person name="McCowan C."/>
            <person name="Murphy C."/>
            <person name="Pearson M."/>
            <person name="Poon T.W."/>
            <person name="Priest M."/>
            <person name="Roberts A."/>
            <person name="Saif S."/>
            <person name="Shea T."/>
            <person name="Sisk P."/>
            <person name="Sykes S."/>
            <person name="Wortman J."/>
            <person name="Nusbaum C."/>
            <person name="Birren B."/>
        </authorList>
    </citation>
    <scope>NUCLEOTIDE SEQUENCE [LARGE SCALE GENOMIC DNA]</scope>
    <source>
        <strain evidence="6 7">CBS 606.96</strain>
    </source>
</reference>
<sequence>MGLPKLSPQDPNRSFDPGLSPGNYPILEAALTPSNDPDSFPEGFVGRGRRRAVLIGINYFGQRGELQGCVDDVKNMSAYLSQAFGYPRENMVTLTDDQYGLHSQPTKANILRAMHWLVQDARPSDVLFFYYSGHGGQALGDDGGEGNRDQVIYPVDFRADGVIQGEELHRIMVKSLAPGVGLTIMIDTRHHLDV</sequence>
<dbReference type="RefSeq" id="XP_007735950.1">
    <property type="nucleotide sequence ID" value="XM_007737760.1"/>
</dbReference>
<dbReference type="AlphaFoldDB" id="W9XLI6"/>
<comment type="similarity">
    <text evidence="1">Belongs to the peptidase C14B family.</text>
</comment>
<proteinExistence type="inferred from homology"/>
<dbReference type="SUPFAM" id="SSF52129">
    <property type="entry name" value="Caspase-like"/>
    <property type="match status" value="1"/>
</dbReference>
<dbReference type="Proteomes" id="UP000019478">
    <property type="component" value="Unassembled WGS sequence"/>
</dbReference>
<organism evidence="6 7">
    <name type="scientific">Capronia epimyces CBS 606.96</name>
    <dbReference type="NCBI Taxonomy" id="1182542"/>
    <lineage>
        <taxon>Eukaryota</taxon>
        <taxon>Fungi</taxon>
        <taxon>Dikarya</taxon>
        <taxon>Ascomycota</taxon>
        <taxon>Pezizomycotina</taxon>
        <taxon>Eurotiomycetes</taxon>
        <taxon>Chaetothyriomycetidae</taxon>
        <taxon>Chaetothyriales</taxon>
        <taxon>Herpotrichiellaceae</taxon>
        <taxon>Capronia</taxon>
    </lineage>
</organism>
<dbReference type="GO" id="GO:0006915">
    <property type="term" value="P:apoptotic process"/>
    <property type="evidence" value="ECO:0007669"/>
    <property type="project" value="UniProtKB-KW"/>
</dbReference>
<dbReference type="OrthoDB" id="3223806at2759"/>
<keyword evidence="3" id="KW-0788">Thiol protease</keyword>
<evidence type="ECO:0000256" key="2">
    <source>
        <dbReference type="ARBA" id="ARBA00022703"/>
    </source>
</evidence>
<gene>
    <name evidence="6" type="ORF">A1O3_07653</name>
</gene>
<dbReference type="Gene3D" id="3.40.50.12660">
    <property type="match status" value="1"/>
</dbReference>
<dbReference type="GO" id="GO:0005737">
    <property type="term" value="C:cytoplasm"/>
    <property type="evidence" value="ECO:0007669"/>
    <property type="project" value="TreeGrafter"/>
</dbReference>
<evidence type="ECO:0000313" key="7">
    <source>
        <dbReference type="Proteomes" id="UP000019478"/>
    </source>
</evidence>
<keyword evidence="4" id="KW-0865">Zymogen</keyword>
<protein>
    <recommendedName>
        <fullName evidence="5">Peptidase C14 caspase domain-containing protein</fullName>
    </recommendedName>
</protein>
<evidence type="ECO:0000256" key="1">
    <source>
        <dbReference type="ARBA" id="ARBA00009005"/>
    </source>
</evidence>
<dbReference type="EMBL" id="AMGY01000006">
    <property type="protein sequence ID" value="EXJ81362.1"/>
    <property type="molecule type" value="Genomic_DNA"/>
</dbReference>
<dbReference type="GO" id="GO:0006508">
    <property type="term" value="P:proteolysis"/>
    <property type="evidence" value="ECO:0007669"/>
    <property type="project" value="InterPro"/>
</dbReference>
<name>W9XLI6_9EURO</name>
<dbReference type="PANTHER" id="PTHR48104:SF30">
    <property type="entry name" value="METACASPASE-1"/>
    <property type="match status" value="1"/>
</dbReference>
<dbReference type="InterPro" id="IPR011600">
    <property type="entry name" value="Pept_C14_caspase"/>
</dbReference>
<keyword evidence="3" id="KW-0378">Hydrolase</keyword>
<dbReference type="InterPro" id="IPR029030">
    <property type="entry name" value="Caspase-like_dom_sf"/>
</dbReference>
<evidence type="ECO:0000256" key="3">
    <source>
        <dbReference type="ARBA" id="ARBA00022807"/>
    </source>
</evidence>
<evidence type="ECO:0000256" key="4">
    <source>
        <dbReference type="ARBA" id="ARBA00023145"/>
    </source>
</evidence>
<accession>W9XLI6</accession>
<evidence type="ECO:0000259" key="5">
    <source>
        <dbReference type="Pfam" id="PF00656"/>
    </source>
</evidence>
<dbReference type="InterPro" id="IPR050452">
    <property type="entry name" value="Metacaspase"/>
</dbReference>
<dbReference type="Pfam" id="PF00656">
    <property type="entry name" value="Peptidase_C14"/>
    <property type="match status" value="1"/>
</dbReference>
<dbReference type="GO" id="GO:0004197">
    <property type="term" value="F:cysteine-type endopeptidase activity"/>
    <property type="evidence" value="ECO:0007669"/>
    <property type="project" value="InterPro"/>
</dbReference>
<dbReference type="HOGENOM" id="CLU_029389_2_3_1"/>
<comment type="caution">
    <text evidence="6">The sequence shown here is derived from an EMBL/GenBank/DDBJ whole genome shotgun (WGS) entry which is preliminary data.</text>
</comment>
<feature type="domain" description="Peptidase C14 caspase" evidence="5">
    <location>
        <begin position="49"/>
        <end position="188"/>
    </location>
</feature>
<keyword evidence="3" id="KW-0645">Protease</keyword>